<reference evidence="3" key="1">
    <citation type="journal article" date="2018" name="DNA Res.">
        <title>Multiple hybrid de novo genome assembly of finger millet, an orphan allotetraploid crop.</title>
        <authorList>
            <person name="Hatakeyama M."/>
            <person name="Aluri S."/>
            <person name="Balachadran M.T."/>
            <person name="Sivarajan S.R."/>
            <person name="Patrignani A."/>
            <person name="Gruter S."/>
            <person name="Poveda L."/>
            <person name="Shimizu-Inatsugi R."/>
            <person name="Baeten J."/>
            <person name="Francoijs K.J."/>
            <person name="Nataraja K.N."/>
            <person name="Reddy Y.A.N."/>
            <person name="Phadnis S."/>
            <person name="Ravikumar R.L."/>
            <person name="Schlapbach R."/>
            <person name="Sreeman S.M."/>
            <person name="Shimizu K.K."/>
        </authorList>
    </citation>
    <scope>NUCLEOTIDE SEQUENCE</scope>
</reference>
<protein>
    <submittedName>
        <fullName evidence="3">Uncharacterized protein</fullName>
    </submittedName>
</protein>
<dbReference type="EMBL" id="BQKI01000113">
    <property type="protein sequence ID" value="GJN40325.1"/>
    <property type="molecule type" value="Genomic_DNA"/>
</dbReference>
<evidence type="ECO:0000313" key="3">
    <source>
        <dbReference type="EMBL" id="GJN40325.1"/>
    </source>
</evidence>
<name>A0AAV5G093_ELECO</name>
<gene>
    <name evidence="3" type="primary">gb29529</name>
    <name evidence="2" type="synonym">gb29528</name>
    <name evidence="2" type="ORF">PR202_gb29528</name>
    <name evidence="3" type="ORF">PR202_gb29529</name>
</gene>
<dbReference type="EMBL" id="BQKI01000113">
    <property type="protein sequence ID" value="GJN40324.1"/>
    <property type="molecule type" value="Genomic_DNA"/>
</dbReference>
<evidence type="ECO:0000313" key="4">
    <source>
        <dbReference type="Proteomes" id="UP001054889"/>
    </source>
</evidence>
<dbReference type="Proteomes" id="UP001054889">
    <property type="component" value="Unassembled WGS sequence"/>
</dbReference>
<sequence>MRAEASAVQAFLQSRTWGGRGQRQRTDAGSGSGSVLTEEDGMAQGACVGRGSTRAPGVAAGQELPIRTCSSSDSHQSPLCYLLRNQGGRRAKWA</sequence>
<feature type="region of interest" description="Disordered" evidence="1">
    <location>
        <begin position="14"/>
        <end position="39"/>
    </location>
</feature>
<evidence type="ECO:0000256" key="1">
    <source>
        <dbReference type="SAM" id="MobiDB-lite"/>
    </source>
</evidence>
<comment type="caution">
    <text evidence="3">The sequence shown here is derived from an EMBL/GenBank/DDBJ whole genome shotgun (WGS) entry which is preliminary data.</text>
</comment>
<accession>A0AAV5G093</accession>
<keyword evidence="4" id="KW-1185">Reference proteome</keyword>
<evidence type="ECO:0000313" key="2">
    <source>
        <dbReference type="EMBL" id="GJN40324.1"/>
    </source>
</evidence>
<reference evidence="3" key="2">
    <citation type="submission" date="2021-12" db="EMBL/GenBank/DDBJ databases">
        <title>Resequencing data analysis of finger millet.</title>
        <authorList>
            <person name="Hatakeyama M."/>
            <person name="Aluri S."/>
            <person name="Balachadran M.T."/>
            <person name="Sivarajan S.R."/>
            <person name="Poveda L."/>
            <person name="Shimizu-Inatsugi R."/>
            <person name="Schlapbach R."/>
            <person name="Sreeman S.M."/>
            <person name="Shimizu K.K."/>
        </authorList>
    </citation>
    <scope>NUCLEOTIDE SEQUENCE</scope>
</reference>
<dbReference type="AlphaFoldDB" id="A0AAV5G093"/>
<proteinExistence type="predicted"/>
<organism evidence="3 4">
    <name type="scientific">Eleusine coracana subsp. coracana</name>
    <dbReference type="NCBI Taxonomy" id="191504"/>
    <lineage>
        <taxon>Eukaryota</taxon>
        <taxon>Viridiplantae</taxon>
        <taxon>Streptophyta</taxon>
        <taxon>Embryophyta</taxon>
        <taxon>Tracheophyta</taxon>
        <taxon>Spermatophyta</taxon>
        <taxon>Magnoliopsida</taxon>
        <taxon>Liliopsida</taxon>
        <taxon>Poales</taxon>
        <taxon>Poaceae</taxon>
        <taxon>PACMAD clade</taxon>
        <taxon>Chloridoideae</taxon>
        <taxon>Cynodonteae</taxon>
        <taxon>Eleusininae</taxon>
        <taxon>Eleusine</taxon>
    </lineage>
</organism>